<evidence type="ECO:0000256" key="2">
    <source>
        <dbReference type="ARBA" id="ARBA00016694"/>
    </source>
</evidence>
<sequence>MNFGRVKRLSRGKVQVSHDGSKMEEVDNIFIHTLREIGCGLDDDVQSLKHFSTENIVEATVKCLRVIGDGVNISPALPPGMSARYRVGTQLATSCQELGFRGDIGYQTFLYSNEADIRRVLMFLMEKMPKETAEAASEPMGKSAMLKRSIAAELDKQMKSAWTPSYCKQDGLCWRGTKPRQWHREGLSGVKRFHSCPVRSPEGVGDITKKTPKEFKRYYDKHLQPLTSQPPQGSQVVPSVLEANELSVTAQQEWETEWNQHGLPSRLSQEDYKARKRQRLEKRISDQLRQAIQQETSKATAGRDLLQMLSSFTDRGVGKGVTKGSRFTHTEKLQFAQDEETAAQMMGEGPRVDTEEEMQRKREEEVEQLRGQLEEVTGQLQSLDVEMKKFTAGIQQMEEKVNTEVRGRSDKEEAYKVKKRTLDLLPDAENNITKLQGVVDGSSQRLVNLAQQWEKHRVPLIQQYRELKELNANRESQSEKKLEEIKSLREKMKEVADEARGKDDVYKQLASEYERMTKDVNRGAYTKRIMEIVGNIKKQKEEIDKILIDTRDVQKEINQLTGKLDRTFAVTDELIFRDAKKDEAVRKAYKSLAALHENCEQLIKTVEETGGILREIRDLEDQIETEGAKKTTQNLDRIQGDFKQMKQENSSIMAKLKGK</sequence>
<evidence type="ECO:0000313" key="7">
    <source>
        <dbReference type="Proteomes" id="UP000838412"/>
    </source>
</evidence>
<feature type="coiled-coil region" evidence="3">
    <location>
        <begin position="460"/>
        <end position="502"/>
    </location>
</feature>
<dbReference type="GO" id="GO:2000060">
    <property type="term" value="P:positive regulation of ubiquitin-dependent protein catabolic process"/>
    <property type="evidence" value="ECO:0007669"/>
    <property type="project" value="TreeGrafter"/>
</dbReference>
<reference evidence="6" key="1">
    <citation type="submission" date="2022-01" db="EMBL/GenBank/DDBJ databases">
        <authorList>
            <person name="Braso-Vives M."/>
        </authorList>
    </citation>
    <scope>NUCLEOTIDE SEQUENCE</scope>
</reference>
<dbReference type="Pfam" id="PF21674">
    <property type="entry name" value="CCDC22_N"/>
    <property type="match status" value="1"/>
</dbReference>
<dbReference type="PANTHER" id="PTHR15668:SF4">
    <property type="entry name" value="COILED-COIL DOMAIN-CONTAINING PROTEIN 22"/>
    <property type="match status" value="1"/>
</dbReference>
<feature type="domain" description="CCDC22 coiled-coil" evidence="4">
    <location>
        <begin position="148"/>
        <end position="628"/>
    </location>
</feature>
<protein>
    <recommendedName>
        <fullName evidence="2">Coiled-coil domain-containing protein 22</fullName>
    </recommendedName>
</protein>
<dbReference type="Pfam" id="PF05667">
    <property type="entry name" value="CCDC22_CC"/>
    <property type="match status" value="1"/>
</dbReference>
<dbReference type="InterPro" id="IPR008530">
    <property type="entry name" value="CCDC22"/>
</dbReference>
<evidence type="ECO:0000256" key="1">
    <source>
        <dbReference type="ARBA" id="ARBA00006438"/>
    </source>
</evidence>
<keyword evidence="3" id="KW-0175">Coiled coil</keyword>
<dbReference type="EMBL" id="OV696691">
    <property type="protein sequence ID" value="CAH1267934.1"/>
    <property type="molecule type" value="Genomic_DNA"/>
</dbReference>
<evidence type="ECO:0000313" key="6">
    <source>
        <dbReference type="EMBL" id="CAH1267934.1"/>
    </source>
</evidence>
<accession>A0A8K0EZ68</accession>
<dbReference type="Proteomes" id="UP000838412">
    <property type="component" value="Chromosome 6"/>
</dbReference>
<dbReference type="InterPro" id="IPR048348">
    <property type="entry name" value="CCDC22_CC"/>
</dbReference>
<evidence type="ECO:0000259" key="4">
    <source>
        <dbReference type="Pfam" id="PF05667"/>
    </source>
</evidence>
<comment type="similarity">
    <text evidence="1">Belongs to the CCDC22 family.</text>
</comment>
<dbReference type="InterPro" id="IPR048349">
    <property type="entry name" value="CCDC22_N"/>
</dbReference>
<keyword evidence="7" id="KW-1185">Reference proteome</keyword>
<name>A0A8K0EZ68_BRALA</name>
<evidence type="ECO:0000259" key="5">
    <source>
        <dbReference type="Pfam" id="PF21674"/>
    </source>
</evidence>
<dbReference type="OrthoDB" id="10266736at2759"/>
<gene>
    <name evidence="6" type="primary">CCDC22</name>
    <name evidence="6" type="ORF">BLAG_LOCUS21074</name>
</gene>
<evidence type="ECO:0000256" key="3">
    <source>
        <dbReference type="SAM" id="Coils"/>
    </source>
</evidence>
<dbReference type="PANTHER" id="PTHR15668">
    <property type="entry name" value="JM1 PROTEIN"/>
    <property type="match status" value="1"/>
</dbReference>
<feature type="coiled-coil region" evidence="3">
    <location>
        <begin position="352"/>
        <end position="400"/>
    </location>
</feature>
<dbReference type="AlphaFoldDB" id="A0A8K0EZ68"/>
<organism evidence="6 7">
    <name type="scientific">Branchiostoma lanceolatum</name>
    <name type="common">Common lancelet</name>
    <name type="synonym">Amphioxus lanceolatum</name>
    <dbReference type="NCBI Taxonomy" id="7740"/>
    <lineage>
        <taxon>Eukaryota</taxon>
        <taxon>Metazoa</taxon>
        <taxon>Chordata</taxon>
        <taxon>Cephalochordata</taxon>
        <taxon>Leptocardii</taxon>
        <taxon>Amphioxiformes</taxon>
        <taxon>Branchiostomatidae</taxon>
        <taxon>Branchiostoma</taxon>
    </lineage>
</organism>
<proteinExistence type="inferred from homology"/>
<feature type="domain" description="CCDC22 N-terminal" evidence="5">
    <location>
        <begin position="23"/>
        <end position="129"/>
    </location>
</feature>
<dbReference type="GO" id="GO:0097602">
    <property type="term" value="F:cullin family protein binding"/>
    <property type="evidence" value="ECO:0007669"/>
    <property type="project" value="TreeGrafter"/>
</dbReference>